<evidence type="ECO:0000313" key="2">
    <source>
        <dbReference type="EMBL" id="SOC57863.1"/>
    </source>
</evidence>
<evidence type="ECO:0000313" key="3">
    <source>
        <dbReference type="Proteomes" id="UP000219688"/>
    </source>
</evidence>
<proteinExistence type="predicted"/>
<keyword evidence="1" id="KW-1133">Transmembrane helix</keyword>
<dbReference type="AlphaFoldDB" id="A0A285VV72"/>
<keyword evidence="3" id="KW-1185">Reference proteome</keyword>
<dbReference type="Proteomes" id="UP000219688">
    <property type="component" value="Unassembled WGS sequence"/>
</dbReference>
<evidence type="ECO:0000256" key="1">
    <source>
        <dbReference type="SAM" id="Phobius"/>
    </source>
</evidence>
<dbReference type="EMBL" id="OBQK01000018">
    <property type="protein sequence ID" value="SOC57863.1"/>
    <property type="molecule type" value="Genomic_DNA"/>
</dbReference>
<organism evidence="2 3">
    <name type="scientific">Ornithinimicrobium cerasi</name>
    <dbReference type="NCBI Taxonomy" id="2248773"/>
    <lineage>
        <taxon>Bacteria</taxon>
        <taxon>Bacillati</taxon>
        <taxon>Actinomycetota</taxon>
        <taxon>Actinomycetes</taxon>
        <taxon>Micrococcales</taxon>
        <taxon>Ornithinimicrobiaceae</taxon>
        <taxon>Ornithinimicrobium</taxon>
    </lineage>
</organism>
<accession>A0A285VV72</accession>
<gene>
    <name evidence="2" type="ORF">SAMN05421879_1181</name>
</gene>
<reference evidence="3" key="1">
    <citation type="submission" date="2017-08" db="EMBL/GenBank/DDBJ databases">
        <authorList>
            <person name="Varghese N."/>
            <person name="Submissions S."/>
        </authorList>
    </citation>
    <scope>NUCLEOTIDE SEQUENCE [LARGE SCALE GENOMIC DNA]</scope>
    <source>
        <strain evidence="3">USBA17B2</strain>
    </source>
</reference>
<sequence>MTPEGRRSGCGGMLATLVVMALVISGVVWVSPALDLGSVRRTVLTHDSLDGVPGSGGDGYSFISTTSTGRPVTWACEARIELVVNPEGAPDGYAELVASAVATVNGASSFSLEVGGETEDRSFLERGRGPVLLGWADEEEVPQLAGPTAGIGGASYLTGPGGTGSGTAVGGMVVIDRDLPRG</sequence>
<keyword evidence="1" id="KW-0812">Transmembrane</keyword>
<protein>
    <submittedName>
        <fullName evidence="2">Uncharacterized protein</fullName>
    </submittedName>
</protein>
<name>A0A285VV72_9MICO</name>
<feature type="transmembrane region" description="Helical" evidence="1">
    <location>
        <begin position="12"/>
        <end position="31"/>
    </location>
</feature>
<feature type="non-terminal residue" evidence="2">
    <location>
        <position position="182"/>
    </location>
</feature>
<keyword evidence="1" id="KW-0472">Membrane</keyword>